<evidence type="ECO:0000256" key="1">
    <source>
        <dbReference type="SAM" id="MobiDB-lite"/>
    </source>
</evidence>
<feature type="region of interest" description="Disordered" evidence="1">
    <location>
        <begin position="1"/>
        <end position="24"/>
    </location>
</feature>
<feature type="compositionally biased region" description="Basic and acidic residues" evidence="1">
    <location>
        <begin position="64"/>
        <end position="74"/>
    </location>
</feature>
<reference evidence="2" key="1">
    <citation type="journal article" date="2020" name="Nature">
        <title>Giant virus diversity and host interactions through global metagenomics.</title>
        <authorList>
            <person name="Schulz F."/>
            <person name="Roux S."/>
            <person name="Paez-Espino D."/>
            <person name="Jungbluth S."/>
            <person name="Walsh D.A."/>
            <person name="Denef V.J."/>
            <person name="McMahon K.D."/>
            <person name="Konstantinidis K.T."/>
            <person name="Eloe-Fadrosh E.A."/>
            <person name="Kyrpides N.C."/>
            <person name="Woyke T."/>
        </authorList>
    </citation>
    <scope>NUCLEOTIDE SEQUENCE</scope>
    <source>
        <strain evidence="2">GVMAG-M-3300010158-55</strain>
    </source>
</reference>
<proteinExistence type="predicted"/>
<feature type="compositionally biased region" description="Basic residues" evidence="1">
    <location>
        <begin position="1"/>
        <end position="23"/>
    </location>
</feature>
<sequence length="579" mass="69081">MKSKRIKNKTRKRKTKLTKKRKIGAGTTQSKLDLLDKYEPIDPLEADTSFKDALAEIDAEPTDDSPKPTEDHAEIQLPTPIPVEYGVPLKEVMDKLQRRGADMSAPSYKALGPYVKFIYAYFIKKYESPCFLYNDQTFKHRAVLHYDITLKELQFPKNLGQQIRECIERGTEVIFITLYMKTSDNKSIKHVNLLIYRPFKKVIEHYEPHGPVMVTHSRAFDSYDFNLKLKNLFEDTMRPELGDYTPNFKSTSDLCPEKGFQTIENNAPGKSIEDGYCQMWTMFLMETILLNPTQNTADILEECLDIGERRPLYFKQLIRGYRQKIAYELTNYLSKYVKTPIGTQEAIDTLFEVDYDELIEEMKEETKQPQRRRPHPRLQQSYEYDMERVKPIHNAFYIHFLKTRTIEIPSIPDKEELSELLREHDLTMDMLSDLMYTTYFEQLSKQEMNNVMYFSRYDEYLNLTLDLTYPPDKIEKTKEHIKRIYPFFHLFYFKLENEKKKKHIVDLEDVGNYDRWQIAELYFFMKYLRPSTYDEKISNRIFLFHNTAISRDNYVKELFAFLKPYDISIGDFYLWWDLF</sequence>
<organism evidence="2">
    <name type="scientific">viral metagenome</name>
    <dbReference type="NCBI Taxonomy" id="1070528"/>
    <lineage>
        <taxon>unclassified sequences</taxon>
        <taxon>metagenomes</taxon>
        <taxon>organismal metagenomes</taxon>
    </lineage>
</organism>
<accession>A0A6C0B9A1</accession>
<protein>
    <submittedName>
        <fullName evidence="2">Uncharacterized protein</fullName>
    </submittedName>
</protein>
<feature type="region of interest" description="Disordered" evidence="1">
    <location>
        <begin position="55"/>
        <end position="75"/>
    </location>
</feature>
<evidence type="ECO:0000313" key="2">
    <source>
        <dbReference type="EMBL" id="QHS88291.1"/>
    </source>
</evidence>
<name>A0A6C0B9A1_9ZZZZ</name>
<dbReference type="EMBL" id="MN739095">
    <property type="protein sequence ID" value="QHS88291.1"/>
    <property type="molecule type" value="Genomic_DNA"/>
</dbReference>
<dbReference type="AlphaFoldDB" id="A0A6C0B9A1"/>